<reference evidence="10" key="1">
    <citation type="submission" date="2016-10" db="EMBL/GenBank/DDBJ databases">
        <authorList>
            <person name="Varghese N."/>
            <person name="Submissions S."/>
        </authorList>
    </citation>
    <scope>NUCLEOTIDE SEQUENCE [LARGE SCALE GENOMIC DNA]</scope>
    <source>
        <strain evidence="10">DSM 16108</strain>
    </source>
</reference>
<evidence type="ECO:0000256" key="4">
    <source>
        <dbReference type="ARBA" id="ARBA00022692"/>
    </source>
</evidence>
<keyword evidence="6 7" id="KW-0472">Membrane</keyword>
<keyword evidence="4 7" id="KW-0812">Transmembrane</keyword>
<dbReference type="PANTHER" id="PTHR43744:SF12">
    <property type="entry name" value="ABC TRANSPORTER PERMEASE PROTEIN MG189-RELATED"/>
    <property type="match status" value="1"/>
</dbReference>
<dbReference type="InterPro" id="IPR000515">
    <property type="entry name" value="MetI-like"/>
</dbReference>
<keyword evidence="5 7" id="KW-1133">Transmembrane helix</keyword>
<dbReference type="GO" id="GO:0055085">
    <property type="term" value="P:transmembrane transport"/>
    <property type="evidence" value="ECO:0007669"/>
    <property type="project" value="InterPro"/>
</dbReference>
<evidence type="ECO:0000256" key="2">
    <source>
        <dbReference type="ARBA" id="ARBA00022448"/>
    </source>
</evidence>
<dbReference type="GO" id="GO:0005886">
    <property type="term" value="C:plasma membrane"/>
    <property type="evidence" value="ECO:0007669"/>
    <property type="project" value="UniProtKB-SubCell"/>
</dbReference>
<feature type="transmembrane region" description="Helical" evidence="7">
    <location>
        <begin position="162"/>
        <end position="182"/>
    </location>
</feature>
<dbReference type="PANTHER" id="PTHR43744">
    <property type="entry name" value="ABC TRANSPORTER PERMEASE PROTEIN MG189-RELATED-RELATED"/>
    <property type="match status" value="1"/>
</dbReference>
<evidence type="ECO:0000259" key="8">
    <source>
        <dbReference type="PROSITE" id="PS50928"/>
    </source>
</evidence>
<evidence type="ECO:0000256" key="6">
    <source>
        <dbReference type="ARBA" id="ARBA00023136"/>
    </source>
</evidence>
<evidence type="ECO:0000256" key="3">
    <source>
        <dbReference type="ARBA" id="ARBA00022475"/>
    </source>
</evidence>
<dbReference type="AlphaFoldDB" id="A0A1I4AMS4"/>
<dbReference type="Gene3D" id="1.10.3720.10">
    <property type="entry name" value="MetI-like"/>
    <property type="match status" value="1"/>
</dbReference>
<feature type="transmembrane region" description="Helical" evidence="7">
    <location>
        <begin position="96"/>
        <end position="120"/>
    </location>
</feature>
<dbReference type="InterPro" id="IPR035906">
    <property type="entry name" value="MetI-like_sf"/>
</dbReference>
<accession>A0A1I4AMS4</accession>
<feature type="transmembrane region" description="Helical" evidence="7">
    <location>
        <begin position="36"/>
        <end position="57"/>
    </location>
</feature>
<dbReference type="PROSITE" id="PS50928">
    <property type="entry name" value="ABC_TM1"/>
    <property type="match status" value="1"/>
</dbReference>
<dbReference type="STRING" id="258723.GCA_900169305_01856"/>
<evidence type="ECO:0000256" key="1">
    <source>
        <dbReference type="ARBA" id="ARBA00004651"/>
    </source>
</evidence>
<name>A0A1I4AMS4_9LACT</name>
<feature type="transmembrane region" description="Helical" evidence="7">
    <location>
        <begin position="132"/>
        <end position="150"/>
    </location>
</feature>
<dbReference type="SUPFAM" id="SSF161098">
    <property type="entry name" value="MetI-like"/>
    <property type="match status" value="1"/>
</dbReference>
<keyword evidence="2 7" id="KW-0813">Transport</keyword>
<gene>
    <name evidence="9" type="ORF">SAMN04488569_10519</name>
</gene>
<proteinExistence type="inferred from homology"/>
<dbReference type="CDD" id="cd06261">
    <property type="entry name" value="TM_PBP2"/>
    <property type="match status" value="1"/>
</dbReference>
<feature type="transmembrane region" description="Helical" evidence="7">
    <location>
        <begin position="267"/>
        <end position="286"/>
    </location>
</feature>
<evidence type="ECO:0000256" key="7">
    <source>
        <dbReference type="RuleBase" id="RU363032"/>
    </source>
</evidence>
<evidence type="ECO:0000256" key="5">
    <source>
        <dbReference type="ARBA" id="ARBA00022989"/>
    </source>
</evidence>
<evidence type="ECO:0000313" key="10">
    <source>
        <dbReference type="Proteomes" id="UP000199589"/>
    </source>
</evidence>
<feature type="transmembrane region" description="Helical" evidence="7">
    <location>
        <begin position="207"/>
        <end position="229"/>
    </location>
</feature>
<dbReference type="Proteomes" id="UP000199589">
    <property type="component" value="Unassembled WGS sequence"/>
</dbReference>
<organism evidence="9 10">
    <name type="scientific">Marinilactibacillus piezotolerans</name>
    <dbReference type="NCBI Taxonomy" id="258723"/>
    <lineage>
        <taxon>Bacteria</taxon>
        <taxon>Bacillati</taxon>
        <taxon>Bacillota</taxon>
        <taxon>Bacilli</taxon>
        <taxon>Lactobacillales</taxon>
        <taxon>Carnobacteriaceae</taxon>
        <taxon>Marinilactibacillus</taxon>
    </lineage>
</organism>
<sequence>MEEVNHKETPLMTKLFKARKKSETETVKDSNPASKIAVYILLTIGSFTMLIPFLWMISTALKSPAEAVAMPPVWIPQIFRIENFARAFEVAPFGRYFLNSVLITSISTLGELLTTILAAFAFAKMKFYGKNLLFTILIATMMVPGELLIIPNYLTISKLNLINTYSAMILPYLASVFSVFMLKQNFESVPNELYYAAKVDGTSDFKFLWMIMVPLSKSAIVAVAILKIIGSWNSFMWPLIVTNERLLRPLPVGLQAFTTEAGTQYELLMAASTIVIAPMIIIYLFLQRYIIMGVAKSGLKG</sequence>
<feature type="domain" description="ABC transmembrane type-1" evidence="8">
    <location>
        <begin position="97"/>
        <end position="286"/>
    </location>
</feature>
<comment type="subcellular location">
    <subcellularLocation>
        <location evidence="1 7">Cell membrane</location>
        <topology evidence="1 7">Multi-pass membrane protein</topology>
    </subcellularLocation>
</comment>
<dbReference type="Pfam" id="PF00528">
    <property type="entry name" value="BPD_transp_1"/>
    <property type="match status" value="1"/>
</dbReference>
<dbReference type="EMBL" id="FOSJ01000051">
    <property type="protein sequence ID" value="SFK57211.1"/>
    <property type="molecule type" value="Genomic_DNA"/>
</dbReference>
<keyword evidence="3" id="KW-1003">Cell membrane</keyword>
<evidence type="ECO:0000313" key="9">
    <source>
        <dbReference type="EMBL" id="SFK57211.1"/>
    </source>
</evidence>
<comment type="similarity">
    <text evidence="7">Belongs to the binding-protein-dependent transport system permease family.</text>
</comment>
<keyword evidence="10" id="KW-1185">Reference proteome</keyword>
<protein>
    <submittedName>
        <fullName evidence="9">Carbohydrate ABC transporter membrane protein 2, CUT1 family</fullName>
    </submittedName>
</protein>